<evidence type="ECO:0008006" key="4">
    <source>
        <dbReference type="Google" id="ProtNLM"/>
    </source>
</evidence>
<feature type="chain" id="PRO_5012291427" description="Macroglobulin domain-containing protein" evidence="1">
    <location>
        <begin position="35"/>
        <end position="597"/>
    </location>
</feature>
<feature type="signal peptide" evidence="1">
    <location>
        <begin position="1"/>
        <end position="34"/>
    </location>
</feature>
<gene>
    <name evidence="2" type="ORF">B7P33_00770</name>
</gene>
<comment type="caution">
    <text evidence="2">The sequence shown here is derived from an EMBL/GenBank/DDBJ whole genome shotgun (WGS) entry which is preliminary data.</text>
</comment>
<keyword evidence="3" id="KW-1185">Reference proteome</keyword>
<sequence>MVLLENFKGFGKIKRVGLLFGAILLWSVSTQAQAYVQNQEGLDRIKKTPLETIYAQTNTSLAMPGEYVYFSIYCLNAVTHRLSDISKVGYIELIDAQGQSLIQQRIRLKKGLGKGELFIPTSFGSGNYKLIAYTHWMLNAGIEQLYQKDLVIVNPYQGSPENFTSNDTTFTSVAPEAIPSSLVGIDNNKGNYGPREKIALTLRPLKSKLSVGSYTLSVRELAPEMAPPTQAFTEKAQNRGQLKKYVDAELGSFVFIPETRGALVAKKVTYKDTGEPVKNQKVLLSLPGTEFGVMESETNETGVFFSYVRKAYDTDRLVVQLADTTKQGLVLTDIRLDKKPSFENLTFSDYKVSPSDKTWILSRSVANQIENAYIGDKKDTLNQIPVSGDYANYEIETYLLDDYNRFPTVKESLIEVVPHVGVKIDKKWHHTIWIRENYKSGKFDGYVNLPPLIYIDGVLVFDVKKVLEFDAEKVKSIGFTRERLQLGGKTYKGALFITTKSGDYNEIIRHFDLSAAEYPKPLPEKRYYQQAYGKDPEKEKRIPDFRRQLFWKTHISLAQDENIEFFSSDAKGTYELRLEGFTDYGKPVTMTSYFEVK</sequence>
<name>A0A2A4GB88_9FLAO</name>
<protein>
    <recommendedName>
        <fullName evidence="4">Macroglobulin domain-containing protein</fullName>
    </recommendedName>
</protein>
<keyword evidence="1" id="KW-0732">Signal</keyword>
<dbReference type="OrthoDB" id="679547at2"/>
<reference evidence="2 3" key="1">
    <citation type="submission" date="2017-04" db="EMBL/GenBank/DDBJ databases">
        <title>A new member of the family Flavobacteriaceae isolated from ascidians.</title>
        <authorList>
            <person name="Chen L."/>
        </authorList>
    </citation>
    <scope>NUCLEOTIDE SEQUENCE [LARGE SCALE GENOMIC DNA]</scope>
    <source>
        <strain evidence="2 3">HQA918</strain>
    </source>
</reference>
<organism evidence="2 3">
    <name type="scientific">Sediminicola luteus</name>
    <dbReference type="NCBI Taxonomy" id="319238"/>
    <lineage>
        <taxon>Bacteria</taxon>
        <taxon>Pseudomonadati</taxon>
        <taxon>Bacteroidota</taxon>
        <taxon>Flavobacteriia</taxon>
        <taxon>Flavobacteriales</taxon>
        <taxon>Flavobacteriaceae</taxon>
        <taxon>Sediminicola</taxon>
    </lineage>
</organism>
<proteinExistence type="predicted"/>
<evidence type="ECO:0000313" key="2">
    <source>
        <dbReference type="EMBL" id="PCE65867.1"/>
    </source>
</evidence>
<dbReference type="AlphaFoldDB" id="A0A2A4GB88"/>
<evidence type="ECO:0000313" key="3">
    <source>
        <dbReference type="Proteomes" id="UP000219559"/>
    </source>
</evidence>
<evidence type="ECO:0000256" key="1">
    <source>
        <dbReference type="SAM" id="SignalP"/>
    </source>
</evidence>
<dbReference type="Proteomes" id="UP000219559">
    <property type="component" value="Unassembled WGS sequence"/>
</dbReference>
<dbReference type="RefSeq" id="WP_097441393.1">
    <property type="nucleotide sequence ID" value="NZ_NBWU01000001.1"/>
</dbReference>
<accession>A0A2A4GB88</accession>
<dbReference type="EMBL" id="NBWU01000001">
    <property type="protein sequence ID" value="PCE65867.1"/>
    <property type="molecule type" value="Genomic_DNA"/>
</dbReference>